<accession>A0A3C1KM39</accession>
<dbReference type="PANTHER" id="PTHR43840">
    <property type="entry name" value="MITOCHONDRIAL METAL TRANSPORTER 1-RELATED"/>
    <property type="match status" value="1"/>
</dbReference>
<dbReference type="PANTHER" id="PTHR43840:SF41">
    <property type="entry name" value="CATION-EFFLUX PUMP FIEF"/>
    <property type="match status" value="1"/>
</dbReference>
<keyword evidence="8 10" id="KW-1133">Transmembrane helix</keyword>
<dbReference type="EMBL" id="DMND01000084">
    <property type="protein sequence ID" value="HAN27286.1"/>
    <property type="molecule type" value="Genomic_DNA"/>
</dbReference>
<dbReference type="Pfam" id="PF01545">
    <property type="entry name" value="Cation_efflux"/>
    <property type="match status" value="1"/>
</dbReference>
<evidence type="ECO:0000313" key="13">
    <source>
        <dbReference type="Proteomes" id="UP000259273"/>
    </source>
</evidence>
<dbReference type="InterPro" id="IPR027469">
    <property type="entry name" value="Cation_efflux_TMD_sf"/>
</dbReference>
<evidence type="ECO:0000256" key="7">
    <source>
        <dbReference type="ARBA" id="ARBA00022906"/>
    </source>
</evidence>
<evidence type="ECO:0000256" key="6">
    <source>
        <dbReference type="ARBA" id="ARBA00022692"/>
    </source>
</evidence>
<dbReference type="FunFam" id="1.20.1510.10:FF:000001">
    <property type="entry name" value="Ferrous-iron efflux pump FieF"/>
    <property type="match status" value="1"/>
</dbReference>
<dbReference type="GO" id="GO:0006882">
    <property type="term" value="P:intracellular zinc ion homeostasis"/>
    <property type="evidence" value="ECO:0007669"/>
    <property type="project" value="TreeGrafter"/>
</dbReference>
<comment type="caution">
    <text evidence="12">The sequence shown here is derived from an EMBL/GenBank/DDBJ whole genome shotgun (WGS) entry which is preliminary data.</text>
</comment>
<reference evidence="12 13" key="1">
    <citation type="journal article" date="2018" name="Nat. Biotechnol.">
        <title>A standardized bacterial taxonomy based on genome phylogeny substantially revises the tree of life.</title>
        <authorList>
            <person name="Parks D.H."/>
            <person name="Chuvochina M."/>
            <person name="Waite D.W."/>
            <person name="Rinke C."/>
            <person name="Skarshewski A."/>
            <person name="Chaumeil P.A."/>
            <person name="Hugenholtz P."/>
        </authorList>
    </citation>
    <scope>NUCLEOTIDE SEQUENCE [LARGE SCALE GENOMIC DNA]</scope>
    <source>
        <strain evidence="12">UBA9158</strain>
    </source>
</reference>
<dbReference type="GO" id="GO:0015093">
    <property type="term" value="F:ferrous iron transmembrane transporter activity"/>
    <property type="evidence" value="ECO:0007669"/>
    <property type="project" value="TreeGrafter"/>
</dbReference>
<organism evidence="12 13">
    <name type="scientific">Haliea salexigens</name>
    <dbReference type="NCBI Taxonomy" id="287487"/>
    <lineage>
        <taxon>Bacteria</taxon>
        <taxon>Pseudomonadati</taxon>
        <taxon>Pseudomonadota</taxon>
        <taxon>Gammaproteobacteria</taxon>
        <taxon>Cellvibrionales</taxon>
        <taxon>Halieaceae</taxon>
        <taxon>Haliea</taxon>
    </lineage>
</organism>
<gene>
    <name evidence="12" type="primary">fieF</name>
    <name evidence="12" type="synonym">yiiP</name>
    <name evidence="12" type="ORF">DCP75_06120</name>
</gene>
<keyword evidence="4" id="KW-1003">Cell membrane</keyword>
<keyword evidence="7" id="KW-0864">Zinc transport</keyword>
<evidence type="ECO:0000256" key="9">
    <source>
        <dbReference type="ARBA" id="ARBA00023136"/>
    </source>
</evidence>
<feature type="transmembrane region" description="Helical" evidence="10">
    <location>
        <begin position="116"/>
        <end position="142"/>
    </location>
</feature>
<dbReference type="InterPro" id="IPR050291">
    <property type="entry name" value="CDF_Transporter"/>
</dbReference>
<keyword evidence="7" id="KW-0406">Ion transport</keyword>
<protein>
    <submittedName>
        <fullName evidence="12">Divalent metal cation transporter FieF</fullName>
    </submittedName>
</protein>
<keyword evidence="7" id="KW-0862">Zinc</keyword>
<dbReference type="NCBIfam" id="TIGR01297">
    <property type="entry name" value="CDF"/>
    <property type="match status" value="1"/>
</dbReference>
<dbReference type="AlphaFoldDB" id="A0A3C1KM39"/>
<keyword evidence="6 10" id="KW-0812">Transmembrane</keyword>
<dbReference type="Proteomes" id="UP000259273">
    <property type="component" value="Unassembled WGS sequence"/>
</dbReference>
<keyword evidence="5" id="KW-0410">Iron transport</keyword>
<name>A0A3C1KM39_9GAMM</name>
<dbReference type="STRING" id="1121937.GCA_000423125_02755"/>
<dbReference type="SUPFAM" id="SSF161111">
    <property type="entry name" value="Cation efflux protein transmembrane domain-like"/>
    <property type="match status" value="1"/>
</dbReference>
<dbReference type="InterPro" id="IPR058533">
    <property type="entry name" value="Cation_efflux_TM"/>
</dbReference>
<feature type="non-terminal residue" evidence="12">
    <location>
        <position position="237"/>
    </location>
</feature>
<feature type="transmembrane region" description="Helical" evidence="10">
    <location>
        <begin position="186"/>
        <end position="203"/>
    </location>
</feature>
<comment type="subcellular location">
    <subcellularLocation>
        <location evidence="1">Membrane</location>
        <topology evidence="1">Multi-pass membrane protein</topology>
    </subcellularLocation>
</comment>
<keyword evidence="3" id="KW-0813">Transport</keyword>
<evidence type="ECO:0000313" key="12">
    <source>
        <dbReference type="EMBL" id="HAN27286.1"/>
    </source>
</evidence>
<comment type="similarity">
    <text evidence="2">Belongs to the cation diffusion facilitator (CDF) transporter (TC 2.A.4) family. FieF subfamily.</text>
</comment>
<keyword evidence="5" id="KW-0408">Iron</keyword>
<dbReference type="InterPro" id="IPR002524">
    <property type="entry name" value="Cation_efflux"/>
</dbReference>
<keyword evidence="9 10" id="KW-0472">Membrane</keyword>
<feature type="transmembrane region" description="Helical" evidence="10">
    <location>
        <begin position="86"/>
        <end position="104"/>
    </location>
</feature>
<dbReference type="Gene3D" id="1.20.1510.10">
    <property type="entry name" value="Cation efflux protein transmembrane domain"/>
    <property type="match status" value="1"/>
</dbReference>
<evidence type="ECO:0000256" key="4">
    <source>
        <dbReference type="ARBA" id="ARBA00022475"/>
    </source>
</evidence>
<evidence type="ECO:0000256" key="10">
    <source>
        <dbReference type="SAM" id="Phobius"/>
    </source>
</evidence>
<sequence>MNAPTSPEQAARLMKMATYASVTVAAVLILAKSVAYWQTSSVSILASLVDSLMDSGASLLNLFAVRYALEPADRQHRFGHGKAESIAALAQSAFIIVSGLLLLLEACRRLLQPEPIGAFGVGLAVMVLTIAATAVLLVFQGYVIRRTNSAAIRADALHYRTDLLTNSGVVVALLLAQFGWPGTDPLFAIAAALYILWSARSIMRSAFNELVDRELPDSQRAQIIAIVEAHPEVRGVH</sequence>
<proteinExistence type="inferred from homology"/>
<dbReference type="GO" id="GO:0005886">
    <property type="term" value="C:plasma membrane"/>
    <property type="evidence" value="ECO:0007669"/>
    <property type="project" value="TreeGrafter"/>
</dbReference>
<evidence type="ECO:0000256" key="1">
    <source>
        <dbReference type="ARBA" id="ARBA00004141"/>
    </source>
</evidence>
<feature type="domain" description="Cation efflux protein transmembrane" evidence="11">
    <location>
        <begin position="20"/>
        <end position="211"/>
    </location>
</feature>
<evidence type="ECO:0000256" key="3">
    <source>
        <dbReference type="ARBA" id="ARBA00022448"/>
    </source>
</evidence>
<dbReference type="GO" id="GO:0015086">
    <property type="term" value="F:cadmium ion transmembrane transporter activity"/>
    <property type="evidence" value="ECO:0007669"/>
    <property type="project" value="TreeGrafter"/>
</dbReference>
<evidence type="ECO:0000256" key="8">
    <source>
        <dbReference type="ARBA" id="ARBA00022989"/>
    </source>
</evidence>
<evidence type="ECO:0000256" key="5">
    <source>
        <dbReference type="ARBA" id="ARBA00022496"/>
    </source>
</evidence>
<evidence type="ECO:0000259" key="11">
    <source>
        <dbReference type="Pfam" id="PF01545"/>
    </source>
</evidence>
<dbReference type="GO" id="GO:0015341">
    <property type="term" value="F:zinc efflux antiporter activity"/>
    <property type="evidence" value="ECO:0007669"/>
    <property type="project" value="TreeGrafter"/>
</dbReference>
<feature type="transmembrane region" description="Helical" evidence="10">
    <location>
        <begin position="16"/>
        <end position="37"/>
    </location>
</feature>
<evidence type="ECO:0000256" key="2">
    <source>
        <dbReference type="ARBA" id="ARBA00010212"/>
    </source>
</evidence>